<keyword evidence="2" id="KW-1185">Reference proteome</keyword>
<protein>
    <submittedName>
        <fullName evidence="1">Uncharacterized protein</fullName>
    </submittedName>
</protein>
<evidence type="ECO:0000313" key="1">
    <source>
        <dbReference type="EMBL" id="KQB83048.1"/>
    </source>
</evidence>
<reference evidence="1 2" key="1">
    <citation type="submission" date="2015-10" db="EMBL/GenBank/DDBJ databases">
        <title>Corynebacteirum lowii and Corynebacterium oculi species nova, derived from human clinical disease and and emended description of Corynebacterium mastiditis.</title>
        <authorList>
            <person name="Bernard K."/>
            <person name="Pacheco A.L."/>
            <person name="Mcdougall C."/>
            <person name="Burtx T."/>
            <person name="Weibe D."/>
            <person name="Tyler S."/>
            <person name="Olson A.B."/>
            <person name="Cnockaert M."/>
            <person name="Eguchi H."/>
            <person name="Kuwahara T."/>
            <person name="Nakayama-Imaohji H."/>
            <person name="Boudewijins M."/>
            <person name="Van Hoecke F."/>
            <person name="Bernier A.-M."/>
            <person name="Vandamme P."/>
        </authorList>
    </citation>
    <scope>NUCLEOTIDE SEQUENCE [LARGE SCALE GENOMIC DNA]</scope>
    <source>
        <strain evidence="1 2">NML 130206</strain>
    </source>
</reference>
<dbReference type="PATRIC" id="fig|1544413.3.peg.2307"/>
<organism evidence="1 2">
    <name type="scientific">Corynebacterium lowii</name>
    <dbReference type="NCBI Taxonomy" id="1544413"/>
    <lineage>
        <taxon>Bacteria</taxon>
        <taxon>Bacillati</taxon>
        <taxon>Actinomycetota</taxon>
        <taxon>Actinomycetes</taxon>
        <taxon>Mycobacteriales</taxon>
        <taxon>Corynebacteriaceae</taxon>
        <taxon>Corynebacterium</taxon>
    </lineage>
</organism>
<sequence>MLGSSIFPKSNHNSNDINRVRLITRNERRLAGLQRLKDQIERSRPGIFTVFQTHNDR</sequence>
<evidence type="ECO:0000313" key="2">
    <source>
        <dbReference type="Proteomes" id="UP000050488"/>
    </source>
</evidence>
<accession>A0A0Q0UAB1</accession>
<proteinExistence type="predicted"/>
<comment type="caution">
    <text evidence="1">The sequence shown here is derived from an EMBL/GenBank/DDBJ whole genome shotgun (WGS) entry which is preliminary data.</text>
</comment>
<gene>
    <name evidence="1" type="ORF">Clow_02304</name>
</gene>
<dbReference type="EMBL" id="LKEV01000011">
    <property type="protein sequence ID" value="KQB83048.1"/>
    <property type="molecule type" value="Genomic_DNA"/>
</dbReference>
<dbReference type="AlphaFoldDB" id="A0A0Q0UAB1"/>
<dbReference type="Proteomes" id="UP000050488">
    <property type="component" value="Unassembled WGS sequence"/>
</dbReference>
<name>A0A0Q0UAB1_9CORY</name>